<organism evidence="2 3">
    <name type="scientific">Lutibacter maritimus</name>
    <dbReference type="NCBI Taxonomy" id="593133"/>
    <lineage>
        <taxon>Bacteria</taxon>
        <taxon>Pseudomonadati</taxon>
        <taxon>Bacteroidota</taxon>
        <taxon>Flavobacteriia</taxon>
        <taxon>Flavobacteriales</taxon>
        <taxon>Flavobacteriaceae</taxon>
        <taxon>Lutibacter</taxon>
    </lineage>
</organism>
<evidence type="ECO:0000313" key="3">
    <source>
        <dbReference type="Proteomes" id="UP000199312"/>
    </source>
</evidence>
<keyword evidence="1" id="KW-1133">Transmembrane helix</keyword>
<accession>A0A1I6NS89</accession>
<dbReference type="AlphaFoldDB" id="A0A1I6NS89"/>
<evidence type="ECO:0000256" key="1">
    <source>
        <dbReference type="SAM" id="Phobius"/>
    </source>
</evidence>
<dbReference type="Proteomes" id="UP000199312">
    <property type="component" value="Unassembled WGS sequence"/>
</dbReference>
<gene>
    <name evidence="2" type="ORF">SAMN04488006_0500</name>
</gene>
<protein>
    <submittedName>
        <fullName evidence="2">Bacteriophage holin family protein</fullName>
    </submittedName>
</protein>
<feature type="transmembrane region" description="Helical" evidence="1">
    <location>
        <begin position="90"/>
        <end position="112"/>
    </location>
</feature>
<dbReference type="EMBL" id="FOZP01000001">
    <property type="protein sequence ID" value="SFS30882.1"/>
    <property type="molecule type" value="Genomic_DNA"/>
</dbReference>
<reference evidence="3" key="1">
    <citation type="submission" date="2016-10" db="EMBL/GenBank/DDBJ databases">
        <authorList>
            <person name="Varghese N."/>
            <person name="Submissions S."/>
        </authorList>
    </citation>
    <scope>NUCLEOTIDE SEQUENCE [LARGE SCALE GENOMIC DNA]</scope>
    <source>
        <strain evidence="3">DSM 24450</strain>
    </source>
</reference>
<dbReference type="RefSeq" id="WP_090222228.1">
    <property type="nucleotide sequence ID" value="NZ_FOZP01000001.1"/>
</dbReference>
<name>A0A1I6NS89_9FLAO</name>
<feature type="transmembrane region" description="Helical" evidence="1">
    <location>
        <begin position="118"/>
        <end position="140"/>
    </location>
</feature>
<dbReference type="STRING" id="593133.SAMN04488006_0500"/>
<keyword evidence="1" id="KW-0812">Transmembrane</keyword>
<proteinExistence type="predicted"/>
<dbReference type="GO" id="GO:0016020">
    <property type="term" value="C:membrane"/>
    <property type="evidence" value="ECO:0007669"/>
    <property type="project" value="UniProtKB-SubCell"/>
</dbReference>
<feature type="transmembrane region" description="Helical" evidence="1">
    <location>
        <begin position="57"/>
        <end position="78"/>
    </location>
</feature>
<dbReference type="OrthoDB" id="1251922at2"/>
<keyword evidence="1" id="KW-0472">Membrane</keyword>
<evidence type="ECO:0000313" key="2">
    <source>
        <dbReference type="EMBL" id="SFS30882.1"/>
    </source>
</evidence>
<keyword evidence="3" id="KW-1185">Reference proteome</keyword>
<sequence length="173" mass="19513">MKFITLIYTFIASNLALIHKGTFLVKLKSSASLAIALSPIAYVTEKITHWAFDNQEYVMFVFIAIAIDHLLGSILHLIKRDFSLKKNITGLITKIGLVVAVGFLFEGVNAIAKDDSFIKEYLVIVLRLTVFMYPAGSAFYNSSILTKGKFPPIGWMNKLKKFEENLDLKNFKE</sequence>